<gene>
    <name evidence="6" type="ORF">HMPREF9336_04070</name>
</gene>
<keyword evidence="7" id="KW-1185">Reference proteome</keyword>
<dbReference type="GO" id="GO:0000976">
    <property type="term" value="F:transcription cis-regulatory region binding"/>
    <property type="evidence" value="ECO:0007669"/>
    <property type="project" value="TreeGrafter"/>
</dbReference>
<evidence type="ECO:0000256" key="2">
    <source>
        <dbReference type="ARBA" id="ARBA00023125"/>
    </source>
</evidence>
<evidence type="ECO:0000256" key="4">
    <source>
        <dbReference type="PROSITE-ProRule" id="PRU00335"/>
    </source>
</evidence>
<dbReference type="InterPro" id="IPR050109">
    <property type="entry name" value="HTH-type_TetR-like_transc_reg"/>
</dbReference>
<dbReference type="Gene3D" id="1.10.357.10">
    <property type="entry name" value="Tetracycline Repressor, domain 2"/>
    <property type="match status" value="1"/>
</dbReference>
<dbReference type="Pfam" id="PF00440">
    <property type="entry name" value="TetR_N"/>
    <property type="match status" value="1"/>
</dbReference>
<dbReference type="SUPFAM" id="SSF46689">
    <property type="entry name" value="Homeodomain-like"/>
    <property type="match status" value="1"/>
</dbReference>
<name>U1N5F2_SEGRC</name>
<feature type="DNA-binding region" description="H-T-H motif" evidence="4">
    <location>
        <begin position="35"/>
        <end position="54"/>
    </location>
</feature>
<dbReference type="HOGENOM" id="CLU_069356_31_1_11"/>
<dbReference type="OrthoDB" id="4899232at2"/>
<dbReference type="PRINTS" id="PR00455">
    <property type="entry name" value="HTHTETR"/>
</dbReference>
<dbReference type="PROSITE" id="PS50977">
    <property type="entry name" value="HTH_TETR_2"/>
    <property type="match status" value="1"/>
</dbReference>
<protein>
    <recommendedName>
        <fullName evidence="5">HTH tetR-type domain-containing protein</fullName>
    </recommendedName>
</protein>
<dbReference type="GO" id="GO:0003700">
    <property type="term" value="F:DNA-binding transcription factor activity"/>
    <property type="evidence" value="ECO:0007669"/>
    <property type="project" value="TreeGrafter"/>
</dbReference>
<evidence type="ECO:0000313" key="6">
    <source>
        <dbReference type="EMBL" id="ERG69374.1"/>
    </source>
</evidence>
<accession>U1N5F2</accession>
<dbReference type="EMBL" id="ACZI02000001">
    <property type="protein sequence ID" value="ERG69374.1"/>
    <property type="molecule type" value="Genomic_DNA"/>
</dbReference>
<evidence type="ECO:0000259" key="5">
    <source>
        <dbReference type="PROSITE" id="PS50977"/>
    </source>
</evidence>
<sequence>MAEQRRRRANGERSRAKILEAAMLVAGERGYEGTSISAVSEACGLPASSIYWHFKDKDELIAAALQHGYDQLSSYFVLPGEEAGCPEERAAQMARSFGEAIEARPTFLRLGLMLSLERRPTEARAREMFLHVRFLARQSVEGMLRELFPDFPEPDFSTVVTYAMAGGDGLFVAKEVDGDAVDLPRLFELHARFVYQAISTWPSQQKGAR</sequence>
<dbReference type="InterPro" id="IPR001647">
    <property type="entry name" value="HTH_TetR"/>
</dbReference>
<proteinExistence type="predicted"/>
<comment type="caution">
    <text evidence="6">The sequence shown here is derived from an EMBL/GenBank/DDBJ whole genome shotgun (WGS) entry which is preliminary data.</text>
</comment>
<dbReference type="Proteomes" id="UP000004816">
    <property type="component" value="Unassembled WGS sequence"/>
</dbReference>
<dbReference type="AlphaFoldDB" id="U1N5F2"/>
<evidence type="ECO:0000313" key="7">
    <source>
        <dbReference type="Proteomes" id="UP000004816"/>
    </source>
</evidence>
<keyword evidence="1" id="KW-0805">Transcription regulation</keyword>
<feature type="domain" description="HTH tetR-type" evidence="5">
    <location>
        <begin position="12"/>
        <end position="72"/>
    </location>
</feature>
<dbReference type="InterPro" id="IPR009057">
    <property type="entry name" value="Homeodomain-like_sf"/>
</dbReference>
<keyword evidence="3" id="KW-0804">Transcription</keyword>
<dbReference type="eggNOG" id="COG1309">
    <property type="taxonomic scope" value="Bacteria"/>
</dbReference>
<reference evidence="6 7" key="1">
    <citation type="journal article" date="2011" name="Stand. Genomic Sci.">
        <title>High quality draft genome sequence of Segniliparus rugosus CDC 945(T)= (ATCC BAA-974(T)).</title>
        <authorList>
            <person name="Earl A.M."/>
            <person name="Desjardins C.A."/>
            <person name="Fitzgerald M.G."/>
            <person name="Arachchi H.M."/>
            <person name="Zeng Q."/>
            <person name="Mehta T."/>
            <person name="Griggs A."/>
            <person name="Birren B.W."/>
            <person name="Toney N.C."/>
            <person name="Carr J."/>
            <person name="Posey J."/>
            <person name="Butler W.R."/>
        </authorList>
    </citation>
    <scope>NUCLEOTIDE SEQUENCE [LARGE SCALE GENOMIC DNA]</scope>
    <source>
        <strain evidence="7">ATCC BAA-974 / DSM 45345 / CCUG 50838 / CIP 108380 / JCM 13579 / CDC 945</strain>
    </source>
</reference>
<evidence type="ECO:0000256" key="3">
    <source>
        <dbReference type="ARBA" id="ARBA00023163"/>
    </source>
</evidence>
<dbReference type="PANTHER" id="PTHR30055:SF234">
    <property type="entry name" value="HTH-TYPE TRANSCRIPTIONAL REGULATOR BETI"/>
    <property type="match status" value="1"/>
</dbReference>
<organism evidence="6 7">
    <name type="scientific">Segniliparus rugosus (strain ATCC BAA-974 / DSM 45345 / CCUG 50838 / CIP 108380 / JCM 13579 / CDC 945)</name>
    <dbReference type="NCBI Taxonomy" id="679197"/>
    <lineage>
        <taxon>Bacteria</taxon>
        <taxon>Bacillati</taxon>
        <taxon>Actinomycetota</taxon>
        <taxon>Actinomycetes</taxon>
        <taxon>Mycobacteriales</taxon>
        <taxon>Segniliparaceae</taxon>
        <taxon>Segniliparus</taxon>
    </lineage>
</organism>
<dbReference type="PANTHER" id="PTHR30055">
    <property type="entry name" value="HTH-TYPE TRANSCRIPTIONAL REGULATOR RUTR"/>
    <property type="match status" value="1"/>
</dbReference>
<dbReference type="RefSeq" id="WP_021029892.1">
    <property type="nucleotide sequence ID" value="NZ_KI391953.1"/>
</dbReference>
<evidence type="ECO:0000256" key="1">
    <source>
        <dbReference type="ARBA" id="ARBA00023015"/>
    </source>
</evidence>
<keyword evidence="2 4" id="KW-0238">DNA-binding</keyword>